<evidence type="ECO:0008006" key="4">
    <source>
        <dbReference type="Google" id="ProtNLM"/>
    </source>
</evidence>
<dbReference type="AlphaFoldDB" id="A0A2A5RN47"/>
<keyword evidence="1" id="KW-0812">Transmembrane</keyword>
<dbReference type="RefSeq" id="WP_096817545.1">
    <property type="nucleotide sequence ID" value="NZ_JXJU01000003.1"/>
</dbReference>
<organism evidence="2 3">
    <name type="scientific">Lactococcus fujiensis JCM 16395</name>
    <dbReference type="NCBI Taxonomy" id="1291764"/>
    <lineage>
        <taxon>Bacteria</taxon>
        <taxon>Bacillati</taxon>
        <taxon>Bacillota</taxon>
        <taxon>Bacilli</taxon>
        <taxon>Lactobacillales</taxon>
        <taxon>Streptococcaceae</taxon>
        <taxon>Lactococcus</taxon>
    </lineage>
</organism>
<name>A0A2A5RN47_9LACT</name>
<comment type="caution">
    <text evidence="2">The sequence shown here is derived from an EMBL/GenBank/DDBJ whole genome shotgun (WGS) entry which is preliminary data.</text>
</comment>
<proteinExistence type="predicted"/>
<evidence type="ECO:0000256" key="1">
    <source>
        <dbReference type="SAM" id="Phobius"/>
    </source>
</evidence>
<dbReference type="EMBL" id="JXJU01000003">
    <property type="protein sequence ID" value="PCS00728.1"/>
    <property type="molecule type" value="Genomic_DNA"/>
</dbReference>
<accession>A0A2A5RN47</accession>
<evidence type="ECO:0000313" key="2">
    <source>
        <dbReference type="EMBL" id="PCS00728.1"/>
    </source>
</evidence>
<gene>
    <name evidence="2" type="ORF">RT41_GL001110</name>
</gene>
<keyword evidence="1" id="KW-0472">Membrane</keyword>
<dbReference type="OrthoDB" id="2243642at2"/>
<feature type="transmembrane region" description="Helical" evidence="1">
    <location>
        <begin position="36"/>
        <end position="56"/>
    </location>
</feature>
<dbReference type="Proteomes" id="UP000218181">
    <property type="component" value="Unassembled WGS sequence"/>
</dbReference>
<feature type="transmembrane region" description="Helical" evidence="1">
    <location>
        <begin position="62"/>
        <end position="80"/>
    </location>
</feature>
<dbReference type="InterPro" id="IPR021688">
    <property type="entry name" value="DUF3270"/>
</dbReference>
<keyword evidence="3" id="KW-1185">Reference proteome</keyword>
<evidence type="ECO:0000313" key="3">
    <source>
        <dbReference type="Proteomes" id="UP000218181"/>
    </source>
</evidence>
<keyword evidence="1" id="KW-1133">Transmembrane helix</keyword>
<sequence>MELRNFKDFYEKQTYYDYAETQNKTSSNLDKRVSELTFFVNIALFSVLLAILTYWLVSVMTAIIAVPIAFVLSLIIFLACKKGLSEGFKMLMK</sequence>
<dbReference type="Pfam" id="PF11674">
    <property type="entry name" value="DUF3270"/>
    <property type="match status" value="1"/>
</dbReference>
<reference evidence="2 3" key="1">
    <citation type="submission" date="2014-12" db="EMBL/GenBank/DDBJ databases">
        <title>Draft genome sequences of 10 type strains of Lactococcus.</title>
        <authorList>
            <person name="Sun Z."/>
            <person name="Zhong Z."/>
            <person name="Liu W."/>
            <person name="Zhang W."/>
            <person name="Zhang H."/>
        </authorList>
    </citation>
    <scope>NUCLEOTIDE SEQUENCE [LARGE SCALE GENOMIC DNA]</scope>
    <source>
        <strain evidence="2 3">JCM 16395</strain>
    </source>
</reference>
<protein>
    <recommendedName>
        <fullName evidence="4">DUF3270 family protein</fullName>
    </recommendedName>
</protein>